<proteinExistence type="predicted"/>
<name>A0A6J7MEB8_9ZZZZ</name>
<evidence type="ECO:0000313" key="8">
    <source>
        <dbReference type="EMBL" id="CAB4793505.1"/>
    </source>
</evidence>
<dbReference type="EMBL" id="CAEUNJ010000029">
    <property type="protein sequence ID" value="CAB4371430.1"/>
    <property type="molecule type" value="Genomic_DNA"/>
</dbReference>
<dbReference type="AlphaFoldDB" id="A0A6J7MEB8"/>
<reference evidence="10" key="1">
    <citation type="submission" date="2020-05" db="EMBL/GenBank/DDBJ databases">
        <authorList>
            <person name="Chiriac C."/>
            <person name="Salcher M."/>
            <person name="Ghai R."/>
            <person name="Kavagutti S V."/>
        </authorList>
    </citation>
    <scope>NUCLEOTIDE SEQUENCE</scope>
</reference>
<dbReference type="InterPro" id="IPR002641">
    <property type="entry name" value="PNPLA_dom"/>
</dbReference>
<dbReference type="SUPFAM" id="SSF52151">
    <property type="entry name" value="FabD/lysophospholipase-like"/>
    <property type="match status" value="1"/>
</dbReference>
<evidence type="ECO:0000313" key="3">
    <source>
        <dbReference type="EMBL" id="CAB4344784.1"/>
    </source>
</evidence>
<dbReference type="PROSITE" id="PS51635">
    <property type="entry name" value="PNPLA"/>
    <property type="match status" value="1"/>
</dbReference>
<gene>
    <name evidence="5" type="ORF">UFOPK1762_01721</name>
    <name evidence="6" type="ORF">UFOPK1906_00766</name>
    <name evidence="7" type="ORF">UFOPK2624_00976</name>
    <name evidence="8" type="ORF">UFOPK2969_01017</name>
    <name evidence="3" type="ORF">UFOPK3331_01416</name>
    <name evidence="9" type="ORF">UFOPK3785_00841</name>
    <name evidence="10" type="ORF">UFOPK3927_00467</name>
    <name evidence="4" type="ORF">UFOPK4201_00820</name>
    <name evidence="11" type="ORF">UFOPK4371_01237</name>
</gene>
<dbReference type="EMBL" id="CAESAL010000058">
    <property type="protein sequence ID" value="CAB4344784.1"/>
    <property type="molecule type" value="Genomic_DNA"/>
</dbReference>
<keyword evidence="1" id="KW-0443">Lipid metabolism</keyword>
<evidence type="ECO:0000256" key="1">
    <source>
        <dbReference type="ARBA" id="ARBA00023098"/>
    </source>
</evidence>
<dbReference type="EMBL" id="CAFBOK010000037">
    <property type="protein sequence ID" value="CAB4976749.1"/>
    <property type="molecule type" value="Genomic_DNA"/>
</dbReference>
<dbReference type="GO" id="GO:0006629">
    <property type="term" value="P:lipid metabolic process"/>
    <property type="evidence" value="ECO:0007669"/>
    <property type="project" value="UniProtKB-KW"/>
</dbReference>
<dbReference type="Pfam" id="PF01734">
    <property type="entry name" value="Patatin"/>
    <property type="match status" value="1"/>
</dbReference>
<dbReference type="EMBL" id="CAEZVC010000036">
    <property type="protein sequence ID" value="CAB4620950.1"/>
    <property type="molecule type" value="Genomic_DNA"/>
</dbReference>
<dbReference type="EMBL" id="CAFBNJ010000034">
    <property type="protein sequence ID" value="CAB4951051.1"/>
    <property type="molecule type" value="Genomic_DNA"/>
</dbReference>
<dbReference type="Gene3D" id="3.40.1090.10">
    <property type="entry name" value="Cytosolic phospholipase A2 catalytic domain"/>
    <property type="match status" value="2"/>
</dbReference>
<sequence length="306" mass="31499">MNSDGLARPIDFAVRAGDGIHLGLSLGGGGVFFVAWQTAYVEQLAKRGINLKGAGRVVGTSAGSLVASILEAGHIGRFERELAFLAKVPALIALLAPASSFKPSQQRALDAFVAAQSADPDLIRAIGHDALVAATPSAKTMARNVSLMLLSRKWPSDSLHITCVDTLTGERCVVTRDSGVGIDRAVAASSAVPGIFSPQPIGDRRCMDGGVSGSGTHLDLLAGCDRAVVLSLADSTPKPVGAMTQSAGGFAAEVAALEAAGTKVFLRSPESMDLTKLMDPKAVPDAIAMAKRQAAADVDALREFIA</sequence>
<evidence type="ECO:0000313" key="11">
    <source>
        <dbReference type="EMBL" id="CAB5077918.1"/>
    </source>
</evidence>
<evidence type="ECO:0000313" key="9">
    <source>
        <dbReference type="EMBL" id="CAB4951051.1"/>
    </source>
</evidence>
<dbReference type="EMBL" id="CAEZXY010000038">
    <property type="protein sequence ID" value="CAB4708743.1"/>
    <property type="molecule type" value="Genomic_DNA"/>
</dbReference>
<feature type="domain" description="PNPLA" evidence="2">
    <location>
        <begin position="24"/>
        <end position="222"/>
    </location>
</feature>
<accession>A0A6J7MEB8</accession>
<evidence type="ECO:0000313" key="4">
    <source>
        <dbReference type="EMBL" id="CAB4371430.1"/>
    </source>
</evidence>
<evidence type="ECO:0000313" key="6">
    <source>
        <dbReference type="EMBL" id="CAB4620950.1"/>
    </source>
</evidence>
<dbReference type="EMBL" id="CAFBRD010000072">
    <property type="protein sequence ID" value="CAB5077918.1"/>
    <property type="molecule type" value="Genomic_DNA"/>
</dbReference>
<evidence type="ECO:0000313" key="7">
    <source>
        <dbReference type="EMBL" id="CAB4708743.1"/>
    </source>
</evidence>
<dbReference type="EMBL" id="CAEZTY010000096">
    <property type="protein sequence ID" value="CAB4597690.1"/>
    <property type="molecule type" value="Genomic_DNA"/>
</dbReference>
<dbReference type="InterPro" id="IPR016035">
    <property type="entry name" value="Acyl_Trfase/lysoPLipase"/>
</dbReference>
<organism evidence="10">
    <name type="scientific">freshwater metagenome</name>
    <dbReference type="NCBI Taxonomy" id="449393"/>
    <lineage>
        <taxon>unclassified sequences</taxon>
        <taxon>metagenomes</taxon>
        <taxon>ecological metagenomes</taxon>
    </lineage>
</organism>
<protein>
    <submittedName>
        <fullName evidence="10">Unannotated protein</fullName>
    </submittedName>
</protein>
<evidence type="ECO:0000313" key="10">
    <source>
        <dbReference type="EMBL" id="CAB4976749.1"/>
    </source>
</evidence>
<evidence type="ECO:0000313" key="5">
    <source>
        <dbReference type="EMBL" id="CAB4597690.1"/>
    </source>
</evidence>
<dbReference type="EMBL" id="CAFAAD010000069">
    <property type="protein sequence ID" value="CAB4793505.1"/>
    <property type="molecule type" value="Genomic_DNA"/>
</dbReference>
<evidence type="ECO:0000259" key="2">
    <source>
        <dbReference type="PROSITE" id="PS51635"/>
    </source>
</evidence>